<evidence type="ECO:0000313" key="1">
    <source>
        <dbReference type="EMBL" id="RHW42057.1"/>
    </source>
</evidence>
<sequence length="76" mass="8652">MDKVTSIAFILYHATDDSNVKARAVDLLNGETDLRELKADTDMLHLVETAEAMFKKRSVKKKDLQKFVEENLLVEA</sequence>
<dbReference type="EMBL" id="QWEG01000003">
    <property type="protein sequence ID" value="RHW42057.1"/>
    <property type="molecule type" value="Genomic_DNA"/>
</dbReference>
<comment type="caution">
    <text evidence="1">The sequence shown here is derived from an EMBL/GenBank/DDBJ whole genome shotgun (WGS) entry which is preliminary data.</text>
</comment>
<dbReference type="OrthoDB" id="2926879at2"/>
<keyword evidence="2" id="KW-1185">Reference proteome</keyword>
<evidence type="ECO:0000313" key="2">
    <source>
        <dbReference type="Proteomes" id="UP000284416"/>
    </source>
</evidence>
<reference evidence="1 2" key="1">
    <citation type="journal article" date="2017" name="Int. J. Syst. Evol. Microbiol.">
        <title>Bacillus notoginsengisoli sp. nov., a novel bacterium isolated from the rhizosphere of Panax notoginseng.</title>
        <authorList>
            <person name="Zhang M.Y."/>
            <person name="Cheng J."/>
            <person name="Cai Y."/>
            <person name="Zhang T.Y."/>
            <person name="Wu Y.Y."/>
            <person name="Manikprabhu D."/>
            <person name="Li W.J."/>
            <person name="Zhang Y.X."/>
        </authorList>
    </citation>
    <scope>NUCLEOTIDE SEQUENCE [LARGE SCALE GENOMIC DNA]</scope>
    <source>
        <strain evidence="1 2">JCM 30743</strain>
    </source>
</reference>
<name>A0A417YWT4_9BACI</name>
<dbReference type="AlphaFoldDB" id="A0A417YWT4"/>
<accession>A0A417YWT4</accession>
<proteinExistence type="predicted"/>
<organism evidence="1 2">
    <name type="scientific">Neobacillus notoginsengisoli</name>
    <dbReference type="NCBI Taxonomy" id="1578198"/>
    <lineage>
        <taxon>Bacteria</taxon>
        <taxon>Bacillati</taxon>
        <taxon>Bacillota</taxon>
        <taxon>Bacilli</taxon>
        <taxon>Bacillales</taxon>
        <taxon>Bacillaceae</taxon>
        <taxon>Neobacillus</taxon>
    </lineage>
</organism>
<protein>
    <submittedName>
        <fullName evidence="1">Uncharacterized protein</fullName>
    </submittedName>
</protein>
<gene>
    <name evidence="1" type="ORF">D1B31_05290</name>
</gene>
<dbReference type="Proteomes" id="UP000284416">
    <property type="component" value="Unassembled WGS sequence"/>
</dbReference>
<dbReference type="RefSeq" id="WP_118919712.1">
    <property type="nucleotide sequence ID" value="NZ_QWEG01000003.1"/>
</dbReference>